<dbReference type="Proteomes" id="UP000800036">
    <property type="component" value="Unassembled WGS sequence"/>
</dbReference>
<dbReference type="AlphaFoldDB" id="A0A6A5VJC7"/>
<keyword evidence="3" id="KW-1185">Reference proteome</keyword>
<protein>
    <submittedName>
        <fullName evidence="2">Uncharacterized protein</fullName>
    </submittedName>
</protein>
<feature type="compositionally biased region" description="Acidic residues" evidence="1">
    <location>
        <begin position="339"/>
        <end position="359"/>
    </location>
</feature>
<evidence type="ECO:0000313" key="2">
    <source>
        <dbReference type="EMBL" id="KAF1976778.1"/>
    </source>
</evidence>
<evidence type="ECO:0000256" key="1">
    <source>
        <dbReference type="SAM" id="MobiDB-lite"/>
    </source>
</evidence>
<feature type="region of interest" description="Disordered" evidence="1">
    <location>
        <begin position="80"/>
        <end position="114"/>
    </location>
</feature>
<gene>
    <name evidence="2" type="ORF">BU23DRAFT_565460</name>
</gene>
<evidence type="ECO:0000313" key="3">
    <source>
        <dbReference type="Proteomes" id="UP000800036"/>
    </source>
</evidence>
<proteinExistence type="predicted"/>
<accession>A0A6A5VJC7</accession>
<sequence length="391" mass="44181">MLGKCFKTLFSRYGGSWLKSGSAPIPQLRFTLQSHTWVTSASTIVHKNILGRGKFATHIKSQHIPQTCSRTTALDTDFLTPTTRGEKENRTPTMPTDPARPCTGREPNYAPRPSDTRLTDYPLFECATCSPSSVPPPSLSPTPLPTAGNPFAQPIPQLRAILAHLHAHRPDMPAPDVEDILHAFISLIFDALTAWRYICPWLPPTARPTLRDMSWARPHVRDAFDDMLSHHCAPHMRLFLRDIDFDFLWSYLTGESGLFARHADGVRDTFGENEDRAMCLGAHIWGTFLRTVRAEGFPGGRVCEAVLRRCRVGDEVAFFRPICYPADSLDFRALEEAEENEAAEARAEEEEEWEQDLESDDARGEYEEWDIGKYMAPYTPCSVRLDEKSEE</sequence>
<name>A0A6A5VJC7_9PLEO</name>
<dbReference type="EMBL" id="ML976665">
    <property type="protein sequence ID" value="KAF1976778.1"/>
    <property type="molecule type" value="Genomic_DNA"/>
</dbReference>
<organism evidence="2 3">
    <name type="scientific">Bimuria novae-zelandiae CBS 107.79</name>
    <dbReference type="NCBI Taxonomy" id="1447943"/>
    <lineage>
        <taxon>Eukaryota</taxon>
        <taxon>Fungi</taxon>
        <taxon>Dikarya</taxon>
        <taxon>Ascomycota</taxon>
        <taxon>Pezizomycotina</taxon>
        <taxon>Dothideomycetes</taxon>
        <taxon>Pleosporomycetidae</taxon>
        <taxon>Pleosporales</taxon>
        <taxon>Massarineae</taxon>
        <taxon>Didymosphaeriaceae</taxon>
        <taxon>Bimuria</taxon>
    </lineage>
</organism>
<reference evidence="2" key="1">
    <citation type="journal article" date="2020" name="Stud. Mycol.">
        <title>101 Dothideomycetes genomes: a test case for predicting lifestyles and emergence of pathogens.</title>
        <authorList>
            <person name="Haridas S."/>
            <person name="Albert R."/>
            <person name="Binder M."/>
            <person name="Bloem J."/>
            <person name="Labutti K."/>
            <person name="Salamov A."/>
            <person name="Andreopoulos B."/>
            <person name="Baker S."/>
            <person name="Barry K."/>
            <person name="Bills G."/>
            <person name="Bluhm B."/>
            <person name="Cannon C."/>
            <person name="Castanera R."/>
            <person name="Culley D."/>
            <person name="Daum C."/>
            <person name="Ezra D."/>
            <person name="Gonzalez J."/>
            <person name="Henrissat B."/>
            <person name="Kuo A."/>
            <person name="Liang C."/>
            <person name="Lipzen A."/>
            <person name="Lutzoni F."/>
            <person name="Magnuson J."/>
            <person name="Mondo S."/>
            <person name="Nolan M."/>
            <person name="Ohm R."/>
            <person name="Pangilinan J."/>
            <person name="Park H.-J."/>
            <person name="Ramirez L."/>
            <person name="Alfaro M."/>
            <person name="Sun H."/>
            <person name="Tritt A."/>
            <person name="Yoshinaga Y."/>
            <person name="Zwiers L.-H."/>
            <person name="Turgeon B."/>
            <person name="Goodwin S."/>
            <person name="Spatafora J."/>
            <person name="Crous P."/>
            <person name="Grigoriev I."/>
        </authorList>
    </citation>
    <scope>NUCLEOTIDE SEQUENCE</scope>
    <source>
        <strain evidence="2">CBS 107.79</strain>
    </source>
</reference>
<feature type="region of interest" description="Disordered" evidence="1">
    <location>
        <begin position="339"/>
        <end position="364"/>
    </location>
</feature>